<feature type="domain" description="HipA-like C-terminal" evidence="4">
    <location>
        <begin position="158"/>
        <end position="404"/>
    </location>
</feature>
<dbReference type="OrthoDB" id="9805913at2"/>
<dbReference type="PANTHER" id="PTHR37419:SF1">
    <property type="entry name" value="SERINE_THREONINE-PROTEIN KINASE TOXIN HIPA"/>
    <property type="match status" value="1"/>
</dbReference>
<dbReference type="RefSeq" id="WP_114803314.1">
    <property type="nucleotide sequence ID" value="NZ_QQAV01000005.1"/>
</dbReference>
<dbReference type="EMBL" id="QQAV01000005">
    <property type="protein sequence ID" value="RDI24341.1"/>
    <property type="molecule type" value="Genomic_DNA"/>
</dbReference>
<proteinExistence type="inferred from homology"/>
<protein>
    <submittedName>
        <fullName evidence="6">Serine/threonine-protein kinase HipA</fullName>
    </submittedName>
</protein>
<dbReference type="STRING" id="433924.NS331_20780"/>
<evidence type="ECO:0000313" key="7">
    <source>
        <dbReference type="Proteomes" id="UP000255265"/>
    </source>
</evidence>
<organism evidence="6 7">
    <name type="scientific">Pseudacidovorax intermedius</name>
    <dbReference type="NCBI Taxonomy" id="433924"/>
    <lineage>
        <taxon>Bacteria</taxon>
        <taxon>Pseudomonadati</taxon>
        <taxon>Pseudomonadota</taxon>
        <taxon>Betaproteobacteria</taxon>
        <taxon>Burkholderiales</taxon>
        <taxon>Comamonadaceae</taxon>
        <taxon>Pseudacidovorax</taxon>
    </lineage>
</organism>
<dbReference type="GO" id="GO:0005829">
    <property type="term" value="C:cytosol"/>
    <property type="evidence" value="ECO:0007669"/>
    <property type="project" value="TreeGrafter"/>
</dbReference>
<dbReference type="CDD" id="cd17808">
    <property type="entry name" value="HipA_Ec_like"/>
    <property type="match status" value="1"/>
</dbReference>
<dbReference type="Pfam" id="PF13657">
    <property type="entry name" value="Couple_hipA"/>
    <property type="match status" value="1"/>
</dbReference>
<dbReference type="Pfam" id="PF07804">
    <property type="entry name" value="HipA_C"/>
    <property type="match status" value="1"/>
</dbReference>
<keyword evidence="2" id="KW-0808">Transferase</keyword>
<evidence type="ECO:0000313" key="6">
    <source>
        <dbReference type="EMBL" id="RDI24341.1"/>
    </source>
</evidence>
<comment type="caution">
    <text evidence="6">The sequence shown here is derived from an EMBL/GenBank/DDBJ whole genome shotgun (WGS) entry which is preliminary data.</text>
</comment>
<comment type="similarity">
    <text evidence="1">Belongs to the HipA Ser/Thr kinase family.</text>
</comment>
<evidence type="ECO:0000259" key="4">
    <source>
        <dbReference type="Pfam" id="PF07804"/>
    </source>
</evidence>
<keyword evidence="3 6" id="KW-0418">Kinase</keyword>
<dbReference type="GO" id="GO:0004674">
    <property type="term" value="F:protein serine/threonine kinase activity"/>
    <property type="evidence" value="ECO:0007669"/>
    <property type="project" value="TreeGrafter"/>
</dbReference>
<dbReference type="Proteomes" id="UP000255265">
    <property type="component" value="Unassembled WGS sequence"/>
</dbReference>
<evidence type="ECO:0000259" key="5">
    <source>
        <dbReference type="Pfam" id="PF13657"/>
    </source>
</evidence>
<evidence type="ECO:0000256" key="2">
    <source>
        <dbReference type="ARBA" id="ARBA00022679"/>
    </source>
</evidence>
<evidence type="ECO:0000256" key="3">
    <source>
        <dbReference type="ARBA" id="ARBA00022777"/>
    </source>
</evidence>
<dbReference type="PANTHER" id="PTHR37419">
    <property type="entry name" value="SERINE/THREONINE-PROTEIN KINASE TOXIN HIPA"/>
    <property type="match status" value="1"/>
</dbReference>
<evidence type="ECO:0000256" key="1">
    <source>
        <dbReference type="ARBA" id="ARBA00010164"/>
    </source>
</evidence>
<dbReference type="InterPro" id="IPR012893">
    <property type="entry name" value="HipA-like_C"/>
</dbReference>
<dbReference type="AlphaFoldDB" id="A0A370FE71"/>
<accession>A0A370FE71</accession>
<sequence>MGRRSHRRALGLWMNGAFVGTWSLAPNAPDTLQYDAAWTQSPEGRPVSLSLPFTPGNAPHRGPKVRAYFENLLPDSRDIRERIARRHGTGSTDAFDLLARIGRDCVGALELLPEGEASGAARLVQAEALSEARVAALLRSATAAAPLGLAADAEDLRISIAGAQEKTALLLQDGRWCLPQGSTPTTHILKLPLGLVGGMKIDMRHSVENEWLCARILRAFGLPVADCRPLQFEDMRVLAVARFDRRWWTAPDGGQQLLRLPQEDFCQATGTPPDAKYEADGGPGIDRIMGVLDGSLTREDDRRTFFLAQLLFWMLGATDGHAKNFSLFLRPGGRYQLTPLYDVLSAWPVLGEGPGAISAHKARMAMAVRGRNAHWKLREILPRHWVALGQRHGVQAADGRGVEALIEAAAMLTPGVAAAVRGELPAGFPAELADRILGGLEDAARKLYAGL</sequence>
<feature type="domain" description="HipA N-terminal subdomain 1" evidence="5">
    <location>
        <begin position="12"/>
        <end position="111"/>
    </location>
</feature>
<dbReference type="InterPro" id="IPR017508">
    <property type="entry name" value="HipA_N1"/>
</dbReference>
<dbReference type="InterPro" id="IPR052028">
    <property type="entry name" value="HipA_Ser/Thr_kinase"/>
</dbReference>
<name>A0A370FE71_9BURK</name>
<reference evidence="6 7" key="1">
    <citation type="submission" date="2018-07" db="EMBL/GenBank/DDBJ databases">
        <title>Genomic Encyclopedia of Type Strains, Phase IV (KMG-IV): sequencing the most valuable type-strain genomes for metagenomic binning, comparative biology and taxonomic classification.</title>
        <authorList>
            <person name="Goeker M."/>
        </authorList>
    </citation>
    <scope>NUCLEOTIDE SEQUENCE [LARGE SCALE GENOMIC DNA]</scope>
    <source>
        <strain evidence="6 7">DSM 21352</strain>
    </source>
</reference>
<keyword evidence="7" id="KW-1185">Reference proteome</keyword>
<gene>
    <name evidence="6" type="ORF">DFR41_105256</name>
</gene>
<dbReference type="NCBIfam" id="TIGR03071">
    <property type="entry name" value="couple_hipA"/>
    <property type="match status" value="1"/>
</dbReference>